<name>A0A8J6UQ04_9BACT</name>
<accession>A0A8J6UQ04</accession>
<evidence type="ECO:0000313" key="3">
    <source>
        <dbReference type="Proteomes" id="UP000632828"/>
    </source>
</evidence>
<dbReference type="Proteomes" id="UP000632828">
    <property type="component" value="Unassembled WGS sequence"/>
</dbReference>
<evidence type="ECO:0000256" key="1">
    <source>
        <dbReference type="SAM" id="MobiDB-lite"/>
    </source>
</evidence>
<sequence>MYLVPLSQLASVELLIHCLKAAGGQADCTMCPAYRVCMKQCLAVAASVEQMLQQGTLPMLGEESEAAETKAPEDEPDPPGKGGLRVVK</sequence>
<dbReference type="RefSeq" id="WP_191156758.1">
    <property type="nucleotide sequence ID" value="NZ_JACWUN010000013.1"/>
</dbReference>
<evidence type="ECO:0000313" key="2">
    <source>
        <dbReference type="EMBL" id="MBD1401294.1"/>
    </source>
</evidence>
<gene>
    <name evidence="2" type="ORF">ICT70_11480</name>
</gene>
<comment type="caution">
    <text evidence="2">The sequence shown here is derived from an EMBL/GenBank/DDBJ whole genome shotgun (WGS) entry which is preliminary data.</text>
</comment>
<feature type="region of interest" description="Disordered" evidence="1">
    <location>
        <begin position="57"/>
        <end position="88"/>
    </location>
</feature>
<proteinExistence type="predicted"/>
<dbReference type="AlphaFoldDB" id="A0A8J6UQ04"/>
<reference evidence="2" key="1">
    <citation type="submission" date="2020-09" db="EMBL/GenBank/DDBJ databases">
        <title>Pelobacter alkaliphilus sp. nov., a novel anaerobic arsenate-reducing bacterium from terrestrial mud volcano.</title>
        <authorList>
            <person name="Khomyakova M.A."/>
            <person name="Merkel A.Y."/>
            <person name="Slobodkin A.I."/>
        </authorList>
    </citation>
    <scope>NUCLEOTIDE SEQUENCE</scope>
    <source>
        <strain evidence="2">M08fum</strain>
    </source>
</reference>
<keyword evidence="3" id="KW-1185">Reference proteome</keyword>
<protein>
    <submittedName>
        <fullName evidence="2">Uncharacterized protein</fullName>
    </submittedName>
</protein>
<dbReference type="EMBL" id="JACWUN010000013">
    <property type="protein sequence ID" value="MBD1401294.1"/>
    <property type="molecule type" value="Genomic_DNA"/>
</dbReference>
<organism evidence="2 3">
    <name type="scientific">Pelovirga terrestris</name>
    <dbReference type="NCBI Taxonomy" id="2771352"/>
    <lineage>
        <taxon>Bacteria</taxon>
        <taxon>Pseudomonadati</taxon>
        <taxon>Thermodesulfobacteriota</taxon>
        <taxon>Desulfuromonadia</taxon>
        <taxon>Geobacterales</taxon>
        <taxon>Geobacteraceae</taxon>
        <taxon>Pelovirga</taxon>
    </lineage>
</organism>